<gene>
    <name evidence="3" type="ORF">E1B28_003567</name>
</gene>
<feature type="compositionally biased region" description="Polar residues" evidence="1">
    <location>
        <begin position="125"/>
        <end position="138"/>
    </location>
</feature>
<dbReference type="RefSeq" id="XP_043002517.1">
    <property type="nucleotide sequence ID" value="XM_043160560.1"/>
</dbReference>
<feature type="compositionally biased region" description="Low complexity" evidence="1">
    <location>
        <begin position="339"/>
        <end position="351"/>
    </location>
</feature>
<organism evidence="3 4">
    <name type="scientific">Marasmius oreades</name>
    <name type="common">fairy-ring Marasmius</name>
    <dbReference type="NCBI Taxonomy" id="181124"/>
    <lineage>
        <taxon>Eukaryota</taxon>
        <taxon>Fungi</taxon>
        <taxon>Dikarya</taxon>
        <taxon>Basidiomycota</taxon>
        <taxon>Agaricomycotina</taxon>
        <taxon>Agaricomycetes</taxon>
        <taxon>Agaricomycetidae</taxon>
        <taxon>Agaricales</taxon>
        <taxon>Marasmiineae</taxon>
        <taxon>Marasmiaceae</taxon>
        <taxon>Marasmius</taxon>
    </lineage>
</organism>
<dbReference type="GeneID" id="66072643"/>
<protein>
    <submittedName>
        <fullName evidence="3">Uncharacterized protein</fullName>
    </submittedName>
</protein>
<evidence type="ECO:0000313" key="3">
    <source>
        <dbReference type="EMBL" id="KAG7086046.1"/>
    </source>
</evidence>
<keyword evidence="2" id="KW-1133">Transmembrane helix</keyword>
<sequence length="360" mass="39212">MVTIRRRQTSGSATSPLPSSSSSPSSQVPSSSGSSSFSSIRASSTIQSKTNRPFFPDPTNTPTPQQNDDSQGHISKAILEWLFLAFVLLIFAGIAIRRANRLRNDGVPLSQFFRRRNRHRRRSESLLSNTNQQETTQIRRLPRTTGLPTLSPSSASTPFHLAEIPVAHLSGDRQGSDDRYIHHINHLLYGRGRRPARTRGVDIDERGRRGVGERDVERDYLGDEDLDDGVGDGLPAYDKHGGPPVYVEVSGVRAAHIAPREMTFTTPDTGEAGGTVPPSTSPAGHTGPDGNRDAAQSQAASQTEASSENANTSSPPLPSTENPFLEQRTDTRHSRSQHSRSQPPRYSSSSSMMPGSLSNW</sequence>
<evidence type="ECO:0000313" key="4">
    <source>
        <dbReference type="Proteomes" id="UP001049176"/>
    </source>
</evidence>
<keyword evidence="2" id="KW-0812">Transmembrane</keyword>
<dbReference type="OrthoDB" id="3069018at2759"/>
<feature type="compositionally biased region" description="Low complexity" evidence="1">
    <location>
        <begin position="10"/>
        <end position="54"/>
    </location>
</feature>
<dbReference type="AlphaFoldDB" id="A0A9P7RMS9"/>
<accession>A0A9P7RMS9</accession>
<reference evidence="3" key="1">
    <citation type="journal article" date="2021" name="Genome Biol. Evol.">
        <title>The assembled and annotated genome of the fairy-ring fungus Marasmius oreades.</title>
        <authorList>
            <person name="Hiltunen M."/>
            <person name="Ament-Velasquez S.L."/>
            <person name="Johannesson H."/>
        </authorList>
    </citation>
    <scope>NUCLEOTIDE SEQUENCE</scope>
    <source>
        <strain evidence="3">03SP1</strain>
    </source>
</reference>
<feature type="compositionally biased region" description="Low complexity" evidence="1">
    <location>
        <begin position="294"/>
        <end position="311"/>
    </location>
</feature>
<proteinExistence type="predicted"/>
<feature type="region of interest" description="Disordered" evidence="1">
    <location>
        <begin position="264"/>
        <end position="360"/>
    </location>
</feature>
<evidence type="ECO:0000256" key="1">
    <source>
        <dbReference type="SAM" id="MobiDB-lite"/>
    </source>
</evidence>
<comment type="caution">
    <text evidence="3">The sequence shown here is derived from an EMBL/GenBank/DDBJ whole genome shotgun (WGS) entry which is preliminary data.</text>
</comment>
<feature type="region of interest" description="Disordered" evidence="1">
    <location>
        <begin position="1"/>
        <end position="71"/>
    </location>
</feature>
<dbReference type="KEGG" id="more:E1B28_003567"/>
<name>A0A9P7RMS9_9AGAR</name>
<evidence type="ECO:0000256" key="2">
    <source>
        <dbReference type="SAM" id="Phobius"/>
    </source>
</evidence>
<feature type="region of interest" description="Disordered" evidence="1">
    <location>
        <begin position="214"/>
        <end position="242"/>
    </location>
</feature>
<dbReference type="Proteomes" id="UP001049176">
    <property type="component" value="Chromosome 11"/>
</dbReference>
<keyword evidence="2" id="KW-0472">Membrane</keyword>
<feature type="transmembrane region" description="Helical" evidence="2">
    <location>
        <begin position="78"/>
        <end position="96"/>
    </location>
</feature>
<feature type="region of interest" description="Disordered" evidence="1">
    <location>
        <begin position="119"/>
        <end position="138"/>
    </location>
</feature>
<keyword evidence="4" id="KW-1185">Reference proteome</keyword>
<dbReference type="EMBL" id="CM032191">
    <property type="protein sequence ID" value="KAG7086046.1"/>
    <property type="molecule type" value="Genomic_DNA"/>
</dbReference>